<comment type="caution">
    <text evidence="2">The sequence shown here is derived from an EMBL/GenBank/DDBJ whole genome shotgun (WGS) entry which is preliminary data.</text>
</comment>
<dbReference type="InterPro" id="IPR002860">
    <property type="entry name" value="BNR_rpt"/>
</dbReference>
<accession>A0A0D8HKR5</accession>
<dbReference type="Pfam" id="PF02012">
    <property type="entry name" value="BNR"/>
    <property type="match status" value="1"/>
</dbReference>
<proteinExistence type="predicted"/>
<evidence type="ECO:0000313" key="2">
    <source>
        <dbReference type="EMBL" id="KJF18464.1"/>
    </source>
</evidence>
<reference evidence="2 3" key="1">
    <citation type="submission" date="2015-01" db="EMBL/GenBank/DDBJ databases">
        <title>Draft genome of the acidophilic iron oxidizer Acidithrix ferrooxidans strain Py-F3.</title>
        <authorList>
            <person name="Poehlein A."/>
            <person name="Eisen S."/>
            <person name="Schloemann M."/>
            <person name="Johnson B.D."/>
            <person name="Daniel R."/>
            <person name="Muehling M."/>
        </authorList>
    </citation>
    <scope>NUCLEOTIDE SEQUENCE [LARGE SCALE GENOMIC DNA]</scope>
    <source>
        <strain evidence="2 3">Py-F3</strain>
    </source>
</reference>
<dbReference type="SUPFAM" id="SSF110296">
    <property type="entry name" value="Oligoxyloglucan reducing end-specific cellobiohydrolase"/>
    <property type="match status" value="2"/>
</dbReference>
<dbReference type="PANTHER" id="PTHR47199:SF2">
    <property type="entry name" value="PHOTOSYSTEM II STABILITY_ASSEMBLY FACTOR HCF136, CHLOROPLASTIC"/>
    <property type="match status" value="1"/>
</dbReference>
<name>A0A0D8HKR5_9ACTN</name>
<dbReference type="OrthoDB" id="9813892at2"/>
<dbReference type="InterPro" id="IPR015943">
    <property type="entry name" value="WD40/YVTN_repeat-like_dom_sf"/>
</dbReference>
<dbReference type="AlphaFoldDB" id="A0A0D8HKR5"/>
<keyword evidence="1" id="KW-0732">Signal</keyword>
<organism evidence="2 3">
    <name type="scientific">Acidithrix ferrooxidans</name>
    <dbReference type="NCBI Taxonomy" id="1280514"/>
    <lineage>
        <taxon>Bacteria</taxon>
        <taxon>Bacillati</taxon>
        <taxon>Actinomycetota</taxon>
        <taxon>Acidimicrobiia</taxon>
        <taxon>Acidimicrobiales</taxon>
        <taxon>Acidimicrobiaceae</taxon>
        <taxon>Acidithrix</taxon>
    </lineage>
</organism>
<evidence type="ECO:0000256" key="1">
    <source>
        <dbReference type="SAM" id="SignalP"/>
    </source>
</evidence>
<dbReference type="EMBL" id="JXYS01000016">
    <property type="protein sequence ID" value="KJF18464.1"/>
    <property type="molecule type" value="Genomic_DNA"/>
</dbReference>
<feature type="signal peptide" evidence="1">
    <location>
        <begin position="1"/>
        <end position="21"/>
    </location>
</feature>
<sequence>MKLFRLSGTSVLIALLTMVLASCGSSKSVSPPKSSLTEVPLSKVLRSYTPKINVGSPVNVNWGNTPNLNLSGAVDITKFGSIYRAEFNGSTSQIFVRPTPKSNFAALGTIDGEILQLQFPSQKYGFALVRNPSSNPSGIATLTTLYSSSDGGKKWAMVSTGLLTQIHFFSPQDGVGVTSVTNSTADQPPSDAIETTTDEGKNWRMTQILAIASSNGALINSSSFSFPSQEVGFLAIASQPGAGSQAKTLLTTHNGGTTWKVVSTAGFSNTTSGLPITGYLEEVTFTSPTNGYLVVARGPRGAVYSSTDGGISWSTDQILPASPSPSTSIAYYRHTTPYGPLAITNFGAVWSSNSANTWKQVFPSYWPSQLSFADQILSGLTLDGWGVVIPLDSSKAVSFTSIPASNPIYFKDFSSGEVAISGGNYWLKTRSGPWKDILIPNAGQVLFSDFLSPNNGILVTTAKRDKIVATSDGGSTWRGVQAPFMPISLDMLSTNNWWVIGGVQGPLLNNPYKKNVRVTTYSLYHTTDGGKTWKRFTSSYWSNLGPYGIKFQSASIGYFWTSQQLLVTLDGGKSFKARPLPSWLQISSDHGLVPTGSSSAVVTDGSLPLFRTNDNGASFSAIS</sequence>
<dbReference type="Gene3D" id="2.130.10.10">
    <property type="entry name" value="YVTN repeat-like/Quinoprotein amine dehydrogenase"/>
    <property type="match status" value="2"/>
</dbReference>
<keyword evidence="3" id="KW-1185">Reference proteome</keyword>
<feature type="chain" id="PRO_5002329976" evidence="1">
    <location>
        <begin position="22"/>
        <end position="623"/>
    </location>
</feature>
<dbReference type="Proteomes" id="UP000032360">
    <property type="component" value="Unassembled WGS sequence"/>
</dbReference>
<dbReference type="PANTHER" id="PTHR47199">
    <property type="entry name" value="PHOTOSYSTEM II STABILITY/ASSEMBLY FACTOR HCF136, CHLOROPLASTIC"/>
    <property type="match status" value="1"/>
</dbReference>
<dbReference type="PROSITE" id="PS51257">
    <property type="entry name" value="PROKAR_LIPOPROTEIN"/>
    <property type="match status" value="1"/>
</dbReference>
<dbReference type="RefSeq" id="WP_052604420.1">
    <property type="nucleotide sequence ID" value="NZ_JXYS01000016.1"/>
</dbReference>
<protein>
    <submittedName>
        <fullName evidence="2">Ycf48-like protein</fullName>
    </submittedName>
</protein>
<evidence type="ECO:0000313" key="3">
    <source>
        <dbReference type="Proteomes" id="UP000032360"/>
    </source>
</evidence>
<gene>
    <name evidence="2" type="ORF">AXFE_06350</name>
</gene>